<dbReference type="InterPro" id="IPR000571">
    <property type="entry name" value="Znf_CCCH"/>
</dbReference>
<dbReference type="GO" id="GO:0008270">
    <property type="term" value="F:zinc ion binding"/>
    <property type="evidence" value="ECO:0007669"/>
    <property type="project" value="UniProtKB-KW"/>
</dbReference>
<evidence type="ECO:0000313" key="5">
    <source>
        <dbReference type="Proteomes" id="UP001310890"/>
    </source>
</evidence>
<dbReference type="Pfam" id="PF25543">
    <property type="entry name" value="zf-CCCH_tandem"/>
    <property type="match status" value="1"/>
</dbReference>
<evidence type="ECO:0000259" key="3">
    <source>
        <dbReference type="PROSITE" id="PS50103"/>
    </source>
</evidence>
<protein>
    <recommendedName>
        <fullName evidence="3">C3H1-type domain-containing protein</fullName>
    </recommendedName>
</protein>
<feature type="zinc finger region" description="C3H1-type" evidence="1">
    <location>
        <begin position="423"/>
        <end position="457"/>
    </location>
</feature>
<dbReference type="Pfam" id="PF25540">
    <property type="entry name" value="DUF7923"/>
    <property type="match status" value="1"/>
</dbReference>
<keyword evidence="1" id="KW-0862">Zinc</keyword>
<feature type="compositionally biased region" description="Low complexity" evidence="2">
    <location>
        <begin position="305"/>
        <end position="318"/>
    </location>
</feature>
<dbReference type="AlphaFoldDB" id="A0AAN7YEN0"/>
<sequence length="481" mass="53936">MNGHSASLADYSARLEEFRRSDNEREAMVKEVLLAYEDLRAKYVEKCDDYNNEVESRRMWQGKAGSSERALSEQKRASGSSNFALAVLDGDGAVFQDHLLAQGKDGGAEAAHQLYTILRDDLKTQYPEGNVNDWTIVVHIVLNMQGLGNKLQQCGIISNQNELAAFGRAFSLAQPLFSFIDAGNGKERADHKVRETLRLFMPNRQCKHVYFGPCHDSGYLPVLEPYRLDPSTASRLTLVETQPTAAGFERLGLRTLKIHRVFRSDNLPTRPIASTPVFPPPGLPLRTATNTTAPAFHPTDLQRPSTESASTTETNTNSWAAVGKSGTPINTFDISTTKKKPTTKRIIPLNAHQDRLDITLPEQDLKARQRFADRIRKTGQVCNNHHLGGKCKATFDCIYDHGEPLTPGERLVLKHKARSLFCPKKGNCRDFDCFLGHHCNFGPKCNFTDCRFSHDLDYEPAKQVLEDGTEEWLPAYLAQYR</sequence>
<keyword evidence="1" id="KW-0479">Metal-binding</keyword>
<evidence type="ECO:0000256" key="1">
    <source>
        <dbReference type="PROSITE-ProRule" id="PRU00723"/>
    </source>
</evidence>
<keyword evidence="1" id="KW-0863">Zinc-finger</keyword>
<dbReference type="PANTHER" id="PTHR37543:SF1">
    <property type="entry name" value="CCCH ZINC FINGER DNA BINDING PROTEIN (AFU_ORTHOLOGUE AFUA_5G12760)"/>
    <property type="match status" value="1"/>
</dbReference>
<organism evidence="4 5">
    <name type="scientific">Meristemomyces frigidus</name>
    <dbReference type="NCBI Taxonomy" id="1508187"/>
    <lineage>
        <taxon>Eukaryota</taxon>
        <taxon>Fungi</taxon>
        <taxon>Dikarya</taxon>
        <taxon>Ascomycota</taxon>
        <taxon>Pezizomycotina</taxon>
        <taxon>Dothideomycetes</taxon>
        <taxon>Dothideomycetidae</taxon>
        <taxon>Mycosphaerellales</taxon>
        <taxon>Teratosphaeriaceae</taxon>
        <taxon>Meristemomyces</taxon>
    </lineage>
</organism>
<comment type="caution">
    <text evidence="4">The sequence shown here is derived from an EMBL/GenBank/DDBJ whole genome shotgun (WGS) entry which is preliminary data.</text>
</comment>
<gene>
    <name evidence="4" type="ORF">LTR62_006328</name>
</gene>
<evidence type="ECO:0000256" key="2">
    <source>
        <dbReference type="SAM" id="MobiDB-lite"/>
    </source>
</evidence>
<dbReference type="PANTHER" id="PTHR37543">
    <property type="entry name" value="CCCH ZINC FINGER DNA BINDING PROTEIN (AFU_ORTHOLOGUE AFUA_5G12760)"/>
    <property type="match status" value="1"/>
</dbReference>
<proteinExistence type="predicted"/>
<reference evidence="4" key="1">
    <citation type="submission" date="2023-08" db="EMBL/GenBank/DDBJ databases">
        <title>Black Yeasts Isolated from many extreme environments.</title>
        <authorList>
            <person name="Coleine C."/>
            <person name="Stajich J.E."/>
            <person name="Selbmann L."/>
        </authorList>
    </citation>
    <scope>NUCLEOTIDE SEQUENCE</scope>
    <source>
        <strain evidence="4">CCFEE 5401</strain>
    </source>
</reference>
<evidence type="ECO:0000313" key="4">
    <source>
        <dbReference type="EMBL" id="KAK5110083.1"/>
    </source>
</evidence>
<name>A0AAN7YEN0_9PEZI</name>
<dbReference type="Proteomes" id="UP001310890">
    <property type="component" value="Unassembled WGS sequence"/>
</dbReference>
<feature type="region of interest" description="Disordered" evidence="2">
    <location>
        <begin position="289"/>
        <end position="323"/>
    </location>
</feature>
<dbReference type="PROSITE" id="PS50103">
    <property type="entry name" value="ZF_C3H1"/>
    <property type="match status" value="1"/>
</dbReference>
<dbReference type="Pfam" id="PF25542">
    <property type="entry name" value="zf-CCCH_12"/>
    <property type="match status" value="1"/>
</dbReference>
<dbReference type="EMBL" id="JAVRRL010000054">
    <property type="protein sequence ID" value="KAK5110083.1"/>
    <property type="molecule type" value="Genomic_DNA"/>
</dbReference>
<feature type="domain" description="C3H1-type" evidence="3">
    <location>
        <begin position="423"/>
        <end position="457"/>
    </location>
</feature>
<dbReference type="InterPro" id="IPR057683">
    <property type="entry name" value="DUF7923"/>
</dbReference>
<dbReference type="InterPro" id="IPR057654">
    <property type="entry name" value="Znf-CCCH_tandem"/>
</dbReference>
<accession>A0AAN7YEN0</accession>